<dbReference type="Pfam" id="PF13191">
    <property type="entry name" value="AAA_16"/>
    <property type="match status" value="1"/>
</dbReference>
<dbReference type="PANTHER" id="PTHR36168:SF4">
    <property type="entry name" value="ORC1-LIKE AAA ATPASE DOMAIN-CONTAINING PROTEIN"/>
    <property type="match status" value="1"/>
</dbReference>
<dbReference type="OrthoDB" id="511599at2759"/>
<reference evidence="3 4" key="1">
    <citation type="journal article" date="2014" name="BMC Genomics">
        <title>Comparative genome sequencing reveals chemotype-specific gene clusters in the toxigenic black mold Stachybotrys.</title>
        <authorList>
            <person name="Semeiks J."/>
            <person name="Borek D."/>
            <person name="Otwinowski Z."/>
            <person name="Grishin N.V."/>
        </authorList>
    </citation>
    <scope>NUCLEOTIDE SEQUENCE [LARGE SCALE GENOMIC DNA]</scope>
    <source>
        <strain evidence="4">CBS 109288 / IBT 7711</strain>
    </source>
</reference>
<dbReference type="InterPro" id="IPR056808">
    <property type="entry name" value="HTH_AAA"/>
</dbReference>
<evidence type="ECO:0000259" key="1">
    <source>
        <dbReference type="Pfam" id="PF13191"/>
    </source>
</evidence>
<name>A0A084AL24_STACB</name>
<sequence length="456" mass="51806">MMLGLIGFAYEQSYKALVLRKMDKAFATGYSSPEMAALLRHGYTGIKGEESEDSWIPRTEQPTIDSIIDGSDQGYYYLITGEKGTGKTSMILNAMRRIDGEGIAMLEASGDLEVFRLRLGKALNYEFHEDYIGSLFSLKGPRDSTPLLDIERSFNKMEKIALDRRMKKGKPLLLIINRAHLLRDDDEGKYLLEAVQQRAEIWAASKLVTVVFISDEYWIEERLRPSATRMRVLPIHDIPRSSVVSALRDFRAKHFQENASDKSLVRVYNKVGGRLSFLNMVAKEEDMEQACDDIIAKEKRWFLDQCWILGQDMDDNAEDHQDFSTAAMLMAKALVAKEQEIARDAAGPLTLPAIPLHKARELMTRPDFIKGHDHLNIFSIDSECMVRADSMAMQNVFRDICSQEGFEEHLQETLDRLDELESLGRTREVAFKNLTKGQHIEVSSKGGEVVKLRVAD</sequence>
<dbReference type="Pfam" id="PF24913">
    <property type="entry name" value="WHD_AAA_fung"/>
    <property type="match status" value="1"/>
</dbReference>
<dbReference type="AlphaFoldDB" id="A0A084AL24"/>
<accession>A0A084AL24</accession>
<gene>
    <name evidence="3" type="ORF">S7711_06911</name>
</gene>
<dbReference type="SUPFAM" id="SSF52540">
    <property type="entry name" value="P-loop containing nucleoside triphosphate hydrolases"/>
    <property type="match status" value="1"/>
</dbReference>
<proteinExistence type="predicted"/>
<keyword evidence="4" id="KW-1185">Reference proteome</keyword>
<evidence type="ECO:0000313" key="4">
    <source>
        <dbReference type="Proteomes" id="UP000028045"/>
    </source>
</evidence>
<dbReference type="Gene3D" id="3.40.50.300">
    <property type="entry name" value="P-loop containing nucleotide triphosphate hydrolases"/>
    <property type="match status" value="1"/>
</dbReference>
<evidence type="ECO:0000313" key="3">
    <source>
        <dbReference type="EMBL" id="KEY66003.1"/>
    </source>
</evidence>
<dbReference type="PANTHER" id="PTHR36168">
    <property type="entry name" value="CHROMOSOME 1, WHOLE GENOME SHOTGUN SEQUENCE"/>
    <property type="match status" value="1"/>
</dbReference>
<dbReference type="Proteomes" id="UP000028045">
    <property type="component" value="Unassembled WGS sequence"/>
</dbReference>
<dbReference type="InterPro" id="IPR041664">
    <property type="entry name" value="AAA_16"/>
</dbReference>
<evidence type="ECO:0008006" key="5">
    <source>
        <dbReference type="Google" id="ProtNLM"/>
    </source>
</evidence>
<dbReference type="HOGENOM" id="CLU_021105_0_0_1"/>
<dbReference type="InterPro" id="IPR027417">
    <property type="entry name" value="P-loop_NTPase"/>
</dbReference>
<organism evidence="3 4">
    <name type="scientific">Stachybotrys chartarum (strain CBS 109288 / IBT 7711)</name>
    <name type="common">Toxic black mold</name>
    <name type="synonym">Stilbospora chartarum</name>
    <dbReference type="NCBI Taxonomy" id="1280523"/>
    <lineage>
        <taxon>Eukaryota</taxon>
        <taxon>Fungi</taxon>
        <taxon>Dikarya</taxon>
        <taxon>Ascomycota</taxon>
        <taxon>Pezizomycotina</taxon>
        <taxon>Sordariomycetes</taxon>
        <taxon>Hypocreomycetidae</taxon>
        <taxon>Hypocreales</taxon>
        <taxon>Stachybotryaceae</taxon>
        <taxon>Stachybotrys</taxon>
    </lineage>
</organism>
<dbReference type="EMBL" id="KL648676">
    <property type="protein sequence ID" value="KEY66003.1"/>
    <property type="molecule type" value="Genomic_DNA"/>
</dbReference>
<protein>
    <recommendedName>
        <fullName evidence="5">Orc1-like AAA ATPase domain-containing protein</fullName>
    </recommendedName>
</protein>
<feature type="domain" description="AAA protein C-terminal winged helix" evidence="2">
    <location>
        <begin position="305"/>
        <end position="421"/>
    </location>
</feature>
<evidence type="ECO:0000259" key="2">
    <source>
        <dbReference type="Pfam" id="PF24913"/>
    </source>
</evidence>
<feature type="domain" description="Orc1-like AAA ATPase" evidence="1">
    <location>
        <begin position="73"/>
        <end position="198"/>
    </location>
</feature>